<reference evidence="2" key="1">
    <citation type="submission" date="2021-03" db="EMBL/GenBank/DDBJ databases">
        <authorList>
            <person name="Li Z."/>
            <person name="Yang C."/>
        </authorList>
    </citation>
    <scope>NUCLEOTIDE SEQUENCE</scope>
    <source>
        <strain evidence="2">Dzin_1.0</strain>
        <tissue evidence="2">Leaf</tissue>
    </source>
</reference>
<organism evidence="2 3">
    <name type="scientific">Dioscorea zingiberensis</name>
    <dbReference type="NCBI Taxonomy" id="325984"/>
    <lineage>
        <taxon>Eukaryota</taxon>
        <taxon>Viridiplantae</taxon>
        <taxon>Streptophyta</taxon>
        <taxon>Embryophyta</taxon>
        <taxon>Tracheophyta</taxon>
        <taxon>Spermatophyta</taxon>
        <taxon>Magnoliopsida</taxon>
        <taxon>Liliopsida</taxon>
        <taxon>Dioscoreales</taxon>
        <taxon>Dioscoreaceae</taxon>
        <taxon>Dioscorea</taxon>
    </lineage>
</organism>
<dbReference type="SMART" id="SM00232">
    <property type="entry name" value="JAB_MPN"/>
    <property type="match status" value="1"/>
</dbReference>
<evidence type="ECO:0000313" key="2">
    <source>
        <dbReference type="EMBL" id="KAJ0979575.1"/>
    </source>
</evidence>
<dbReference type="OrthoDB" id="527244at2759"/>
<dbReference type="InterPro" id="IPR000555">
    <property type="entry name" value="JAMM/MPN+_dom"/>
</dbReference>
<protein>
    <recommendedName>
        <fullName evidence="1">MPN domain-containing protein</fullName>
    </recommendedName>
</protein>
<evidence type="ECO:0000313" key="3">
    <source>
        <dbReference type="Proteomes" id="UP001085076"/>
    </source>
</evidence>
<dbReference type="PANTHER" id="PTHR10410">
    <property type="entry name" value="EUKARYOTIC TRANSLATION INITIATION FACTOR 3 -RELATED"/>
    <property type="match status" value="1"/>
</dbReference>
<dbReference type="Pfam" id="PF01398">
    <property type="entry name" value="JAB"/>
    <property type="match status" value="1"/>
</dbReference>
<dbReference type="InterPro" id="IPR050242">
    <property type="entry name" value="JAMM_MPN+_peptidase_M67A"/>
</dbReference>
<sequence>MAMRRFRRIDGPLPDSSEKICISPLAVCKMLKHGAPPFFFLYIRSDLGFLASSCRRVVLSSWWNDSAKARVPMEVMGLVLGEFVDEYTIRVADVFAMPHRAAGVIFEIIDRAFQSKMLNMLREPTALILLYRHEMVVGWYCSHPRFGCGLYGRDTIIQQHFQGLHPRAIAVVVDPIQSVNGKVVIDAFRNVTPGLDPGLEPRQTTSNAYVGRLNKPSKKAESNGLNKLYYSILINFRINELEEKMLLNLLKKKWSDGLRLEPFDIHSKTNEQRVQVGDEQKMVDLTNKYNKAIQ</sequence>
<accession>A0A9D5HK35</accession>
<name>A0A9D5HK35_9LILI</name>
<evidence type="ECO:0000259" key="1">
    <source>
        <dbReference type="PROSITE" id="PS50249"/>
    </source>
</evidence>
<dbReference type="EMBL" id="JAGGNH010000003">
    <property type="protein sequence ID" value="KAJ0979575.1"/>
    <property type="molecule type" value="Genomic_DNA"/>
</dbReference>
<dbReference type="SUPFAM" id="SSF102712">
    <property type="entry name" value="JAB1/MPN domain"/>
    <property type="match status" value="1"/>
</dbReference>
<dbReference type="Proteomes" id="UP001085076">
    <property type="component" value="Miscellaneous, Linkage group lg03"/>
</dbReference>
<dbReference type="Gene3D" id="3.40.140.10">
    <property type="entry name" value="Cytidine Deaminase, domain 2"/>
    <property type="match status" value="1"/>
</dbReference>
<comment type="caution">
    <text evidence="2">The sequence shown here is derived from an EMBL/GenBank/DDBJ whole genome shotgun (WGS) entry which is preliminary data.</text>
</comment>
<feature type="domain" description="MPN" evidence="1">
    <location>
        <begin position="47"/>
        <end position="194"/>
    </location>
</feature>
<dbReference type="PROSITE" id="PS50249">
    <property type="entry name" value="MPN"/>
    <property type="match status" value="1"/>
</dbReference>
<dbReference type="AlphaFoldDB" id="A0A9D5HK35"/>
<gene>
    <name evidence="2" type="ORF">J5N97_015049</name>
</gene>
<proteinExistence type="predicted"/>
<dbReference type="InterPro" id="IPR037518">
    <property type="entry name" value="MPN"/>
</dbReference>
<dbReference type="GO" id="GO:0008237">
    <property type="term" value="F:metallopeptidase activity"/>
    <property type="evidence" value="ECO:0007669"/>
    <property type="project" value="InterPro"/>
</dbReference>
<keyword evidence="3" id="KW-1185">Reference proteome</keyword>
<reference evidence="2" key="2">
    <citation type="journal article" date="2022" name="Hortic Res">
        <title>The genome of Dioscorea zingiberensis sheds light on the biosynthesis, origin and evolution of the medicinally important diosgenin saponins.</title>
        <authorList>
            <person name="Li Y."/>
            <person name="Tan C."/>
            <person name="Li Z."/>
            <person name="Guo J."/>
            <person name="Li S."/>
            <person name="Chen X."/>
            <person name="Wang C."/>
            <person name="Dai X."/>
            <person name="Yang H."/>
            <person name="Song W."/>
            <person name="Hou L."/>
            <person name="Xu J."/>
            <person name="Tong Z."/>
            <person name="Xu A."/>
            <person name="Yuan X."/>
            <person name="Wang W."/>
            <person name="Yang Q."/>
            <person name="Chen L."/>
            <person name="Sun Z."/>
            <person name="Wang K."/>
            <person name="Pan B."/>
            <person name="Chen J."/>
            <person name="Bao Y."/>
            <person name="Liu F."/>
            <person name="Qi X."/>
            <person name="Gang D.R."/>
            <person name="Wen J."/>
            <person name="Li J."/>
        </authorList>
    </citation>
    <scope>NUCLEOTIDE SEQUENCE</scope>
    <source>
        <strain evidence="2">Dzin_1.0</strain>
    </source>
</reference>